<name>A0A0F9M8L3_9ZZZZ</name>
<proteinExistence type="predicted"/>
<sequence length="150" mass="16474">MKTIDGNILDIDNGIICHQVNCKGVMGAGLALQIKNKWPEAYDGYMTAYRGKYWCLGEILPVLVSDDLCILHMAAQKEYGREPGKIYTNYMALATCMIKANDFAKAVDRPVYLPYGIGCGLAGAEWKTVSEMIDKFMPSAVVVRLGQKGG</sequence>
<organism evidence="1">
    <name type="scientific">marine sediment metagenome</name>
    <dbReference type="NCBI Taxonomy" id="412755"/>
    <lineage>
        <taxon>unclassified sequences</taxon>
        <taxon>metagenomes</taxon>
        <taxon>ecological metagenomes</taxon>
    </lineage>
</organism>
<dbReference type="AlphaFoldDB" id="A0A0F9M8L3"/>
<evidence type="ECO:0000313" key="1">
    <source>
        <dbReference type="EMBL" id="KKM65512.1"/>
    </source>
</evidence>
<comment type="caution">
    <text evidence="1">The sequence shown here is derived from an EMBL/GenBank/DDBJ whole genome shotgun (WGS) entry which is preliminary data.</text>
</comment>
<dbReference type="InterPro" id="IPR043472">
    <property type="entry name" value="Macro_dom-like"/>
</dbReference>
<dbReference type="PANTHER" id="PTHR12521:SF0">
    <property type="entry name" value="ADP-RIBOSE GLYCOHYDROLASE OARD1"/>
    <property type="match status" value="1"/>
</dbReference>
<protein>
    <recommendedName>
        <fullName evidence="2">Macro domain-containing protein</fullName>
    </recommendedName>
</protein>
<dbReference type="PANTHER" id="PTHR12521">
    <property type="entry name" value="PROTEIN C6ORF130"/>
    <property type="match status" value="1"/>
</dbReference>
<accession>A0A0F9M8L3</accession>
<reference evidence="1" key="1">
    <citation type="journal article" date="2015" name="Nature">
        <title>Complex archaea that bridge the gap between prokaryotes and eukaryotes.</title>
        <authorList>
            <person name="Spang A."/>
            <person name="Saw J.H."/>
            <person name="Jorgensen S.L."/>
            <person name="Zaremba-Niedzwiedzka K."/>
            <person name="Martijn J."/>
            <person name="Lind A.E."/>
            <person name="van Eijk R."/>
            <person name="Schleper C."/>
            <person name="Guy L."/>
            <person name="Ettema T.J."/>
        </authorList>
    </citation>
    <scope>NUCLEOTIDE SEQUENCE</scope>
</reference>
<dbReference type="SUPFAM" id="SSF52949">
    <property type="entry name" value="Macro domain-like"/>
    <property type="match status" value="1"/>
</dbReference>
<dbReference type="EMBL" id="LAZR01010712">
    <property type="protein sequence ID" value="KKM65512.1"/>
    <property type="molecule type" value="Genomic_DNA"/>
</dbReference>
<dbReference type="InterPro" id="IPR050892">
    <property type="entry name" value="ADP-ribose_metab_enzymes"/>
</dbReference>
<dbReference type="GO" id="GO:0140291">
    <property type="term" value="P:peptidyl-glutamate ADP-deribosylation"/>
    <property type="evidence" value="ECO:0007669"/>
    <property type="project" value="TreeGrafter"/>
</dbReference>
<gene>
    <name evidence="1" type="ORF">LCGC14_1490620</name>
</gene>
<dbReference type="Gene3D" id="3.40.220.10">
    <property type="entry name" value="Leucine Aminopeptidase, subunit E, domain 1"/>
    <property type="match status" value="1"/>
</dbReference>
<evidence type="ECO:0008006" key="2">
    <source>
        <dbReference type="Google" id="ProtNLM"/>
    </source>
</evidence>